<dbReference type="EMBL" id="BART01017809">
    <property type="protein sequence ID" value="GAG82256.1"/>
    <property type="molecule type" value="Genomic_DNA"/>
</dbReference>
<organism evidence="1">
    <name type="scientific">marine sediment metagenome</name>
    <dbReference type="NCBI Taxonomy" id="412755"/>
    <lineage>
        <taxon>unclassified sequences</taxon>
        <taxon>metagenomes</taxon>
        <taxon>ecological metagenomes</taxon>
    </lineage>
</organism>
<gene>
    <name evidence="1" type="ORF">S01H4_33776</name>
</gene>
<feature type="non-terminal residue" evidence="1">
    <location>
        <position position="1"/>
    </location>
</feature>
<name>X1CDC7_9ZZZZ</name>
<dbReference type="AlphaFoldDB" id="X1CDC7"/>
<protein>
    <submittedName>
        <fullName evidence="1">Uncharacterized protein</fullName>
    </submittedName>
</protein>
<accession>X1CDC7</accession>
<comment type="caution">
    <text evidence="1">The sequence shown here is derived from an EMBL/GenBank/DDBJ whole genome shotgun (WGS) entry which is preliminary data.</text>
</comment>
<proteinExistence type="predicted"/>
<evidence type="ECO:0000313" key="1">
    <source>
        <dbReference type="EMBL" id="GAG82256.1"/>
    </source>
</evidence>
<reference evidence="1" key="1">
    <citation type="journal article" date="2014" name="Front. Microbiol.">
        <title>High frequency of phylogenetically diverse reductive dehalogenase-homologous genes in deep subseafloor sedimentary metagenomes.</title>
        <authorList>
            <person name="Kawai M."/>
            <person name="Futagami T."/>
            <person name="Toyoda A."/>
            <person name="Takaki Y."/>
            <person name="Nishi S."/>
            <person name="Hori S."/>
            <person name="Arai W."/>
            <person name="Tsubouchi T."/>
            <person name="Morono Y."/>
            <person name="Uchiyama I."/>
            <person name="Ito T."/>
            <person name="Fujiyama A."/>
            <person name="Inagaki F."/>
            <person name="Takami H."/>
        </authorList>
    </citation>
    <scope>NUCLEOTIDE SEQUENCE</scope>
    <source>
        <strain evidence="1">Expedition CK06-06</strain>
    </source>
</reference>
<sequence length="47" mass="5170">GIGWAFYEVFFPEDQVTFAESDADIPITANGGVYGVIEVIHGFGNRY</sequence>